<dbReference type="Proteomes" id="UP000002630">
    <property type="component" value="Linkage Group LG31"/>
</dbReference>
<evidence type="ECO:0000256" key="1">
    <source>
        <dbReference type="SAM" id="MobiDB-lite"/>
    </source>
</evidence>
<dbReference type="EMBL" id="FN648525">
    <property type="protein sequence ID" value="CBJ32375.1"/>
    <property type="molecule type" value="Genomic_DNA"/>
</dbReference>
<evidence type="ECO:0000313" key="3">
    <source>
        <dbReference type="Proteomes" id="UP000002630"/>
    </source>
</evidence>
<dbReference type="EMBL" id="FN649756">
    <property type="protein sequence ID" value="CBJ32375.1"/>
    <property type="molecule type" value="Genomic_DNA"/>
</dbReference>
<feature type="compositionally biased region" description="Low complexity" evidence="1">
    <location>
        <begin position="183"/>
        <end position="192"/>
    </location>
</feature>
<protein>
    <submittedName>
        <fullName evidence="2">Phosphotransferase system component</fullName>
    </submittedName>
</protein>
<dbReference type="AlphaFoldDB" id="D7FXW2"/>
<keyword evidence="3" id="KW-1185">Reference proteome</keyword>
<accession>D7FXW2</accession>
<feature type="compositionally biased region" description="Acidic residues" evidence="1">
    <location>
        <begin position="111"/>
        <end position="120"/>
    </location>
</feature>
<dbReference type="GO" id="GO:0016740">
    <property type="term" value="F:transferase activity"/>
    <property type="evidence" value="ECO:0007669"/>
    <property type="project" value="UniProtKB-KW"/>
</dbReference>
<feature type="region of interest" description="Disordered" evidence="1">
    <location>
        <begin position="108"/>
        <end position="133"/>
    </location>
</feature>
<reference evidence="2 3" key="1">
    <citation type="journal article" date="2010" name="Nature">
        <title>The Ectocarpus genome and the independent evolution of multicellularity in brown algae.</title>
        <authorList>
            <person name="Cock J.M."/>
            <person name="Sterck L."/>
            <person name="Rouze P."/>
            <person name="Scornet D."/>
            <person name="Allen A.E."/>
            <person name="Amoutzias G."/>
            <person name="Anthouard V."/>
            <person name="Artiguenave F."/>
            <person name="Aury J.M."/>
            <person name="Badger J.H."/>
            <person name="Beszteri B."/>
            <person name="Billiau K."/>
            <person name="Bonnet E."/>
            <person name="Bothwell J.H."/>
            <person name="Bowler C."/>
            <person name="Boyen C."/>
            <person name="Brownlee C."/>
            <person name="Carrano C.J."/>
            <person name="Charrier B."/>
            <person name="Cho G.Y."/>
            <person name="Coelho S.M."/>
            <person name="Collen J."/>
            <person name="Corre E."/>
            <person name="Da Silva C."/>
            <person name="Delage L."/>
            <person name="Delaroque N."/>
            <person name="Dittami S.M."/>
            <person name="Doulbeau S."/>
            <person name="Elias M."/>
            <person name="Farnham G."/>
            <person name="Gachon C.M."/>
            <person name="Gschloessl B."/>
            <person name="Heesch S."/>
            <person name="Jabbari K."/>
            <person name="Jubin C."/>
            <person name="Kawai H."/>
            <person name="Kimura K."/>
            <person name="Kloareg B."/>
            <person name="Kupper F.C."/>
            <person name="Lang D."/>
            <person name="Le Bail A."/>
            <person name="Leblanc C."/>
            <person name="Lerouge P."/>
            <person name="Lohr M."/>
            <person name="Lopez P.J."/>
            <person name="Martens C."/>
            <person name="Maumus F."/>
            <person name="Michel G."/>
            <person name="Miranda-Saavedra D."/>
            <person name="Morales J."/>
            <person name="Moreau H."/>
            <person name="Motomura T."/>
            <person name="Nagasato C."/>
            <person name="Napoli C.A."/>
            <person name="Nelson D.R."/>
            <person name="Nyvall-Collen P."/>
            <person name="Peters A.F."/>
            <person name="Pommier C."/>
            <person name="Potin P."/>
            <person name="Poulain J."/>
            <person name="Quesneville H."/>
            <person name="Read B."/>
            <person name="Rensing S.A."/>
            <person name="Ritter A."/>
            <person name="Rousvoal S."/>
            <person name="Samanta M."/>
            <person name="Samson G."/>
            <person name="Schroeder D.C."/>
            <person name="Segurens B."/>
            <person name="Strittmatter M."/>
            <person name="Tonon T."/>
            <person name="Tregear J.W."/>
            <person name="Valentin K."/>
            <person name="von Dassow P."/>
            <person name="Yamagishi T."/>
            <person name="Van de Peer Y."/>
            <person name="Wincker P."/>
        </authorList>
    </citation>
    <scope>NUCLEOTIDE SEQUENCE [LARGE SCALE GENOMIC DNA]</scope>
    <source>
        <strain evidence="3">Ec32 / CCAP1310/4</strain>
    </source>
</reference>
<dbReference type="InParanoid" id="D7FXW2"/>
<dbReference type="eggNOG" id="ENOG502S7VP">
    <property type="taxonomic scope" value="Eukaryota"/>
</dbReference>
<sequence>MAGDKDGMNEAMDSLMRAHGWRFTLHVDDKVHFLGYSKQFDTTIDRLSCDLQPLHTFTRAWRDRLKAGSKVEVRARGAFENDDAINHVDAARSKCVWEEGVVVQIGREIAGDDAGEDADGDETKQQEDEQIEPSRMALVAVMASSNTNAKKQWVNFDGEDVCQEGTHLSGSVADSSGKRDMISPSVPMSTSSPSPPAGSAPPSSVAAFTERTSSRCYDTDDAASFAKRVALVGSSGGGAAAQGQFDGPALLRLAKKELERAGIHLAAVQFVACAEPLDLANPSSAATLWVAGTGEGDEALVVAAEGTLLDVNMAARKEDVKIAAALREGCGRHDDAPTQSPRGANTATSPKMLPLHGLVAISCDVHGVNSEAFTAARGCRAPVVGTGGTSLGAALAMGCLLVGSSGGSVATTNKSKVVSYAAGLAGHWRLRYDSAKELMQPLAPAATFAGCLPVQIGYATGCSGSSS</sequence>
<name>D7FXW2_ECTSI</name>
<proteinExistence type="predicted"/>
<feature type="region of interest" description="Disordered" evidence="1">
    <location>
        <begin position="167"/>
        <end position="207"/>
    </location>
</feature>
<evidence type="ECO:0000313" key="2">
    <source>
        <dbReference type="EMBL" id="CBJ32375.1"/>
    </source>
</evidence>
<gene>
    <name evidence="2" type="ORF">Esi_0334_0010</name>
</gene>
<organism evidence="2 3">
    <name type="scientific">Ectocarpus siliculosus</name>
    <name type="common">Brown alga</name>
    <name type="synonym">Conferva siliculosa</name>
    <dbReference type="NCBI Taxonomy" id="2880"/>
    <lineage>
        <taxon>Eukaryota</taxon>
        <taxon>Sar</taxon>
        <taxon>Stramenopiles</taxon>
        <taxon>Ochrophyta</taxon>
        <taxon>PX clade</taxon>
        <taxon>Phaeophyceae</taxon>
        <taxon>Ectocarpales</taxon>
        <taxon>Ectocarpaceae</taxon>
        <taxon>Ectocarpus</taxon>
    </lineage>
</organism>